<dbReference type="PROSITE" id="PS51257">
    <property type="entry name" value="PROKAR_LIPOPROTEIN"/>
    <property type="match status" value="1"/>
</dbReference>
<accession>A0A538T437</accession>
<dbReference type="EMBL" id="VBOW01000035">
    <property type="protein sequence ID" value="TMQ58390.1"/>
    <property type="molecule type" value="Genomic_DNA"/>
</dbReference>
<proteinExistence type="predicted"/>
<name>A0A538T437_UNCEI</name>
<sequence>MANRREALSVIAVAGFALLTACSGLYLGFVSPRAAPHGKPVPRVPEQGPILYQMHSTFSKPNRVRLEWRDVTGASGYRVKVMGVQEESLFVSPRLTNNAWVIPQELGARMKRQTVYRWQLTVLFPDRVEVSDPAAFATQ</sequence>
<gene>
    <name evidence="1" type="ORF">E6K76_07730</name>
</gene>
<protein>
    <recommendedName>
        <fullName evidence="3">Fibronectin type III domain-containing protein</fullName>
    </recommendedName>
</protein>
<evidence type="ECO:0000313" key="1">
    <source>
        <dbReference type="EMBL" id="TMQ58390.1"/>
    </source>
</evidence>
<evidence type="ECO:0008006" key="3">
    <source>
        <dbReference type="Google" id="ProtNLM"/>
    </source>
</evidence>
<dbReference type="AlphaFoldDB" id="A0A538T437"/>
<comment type="caution">
    <text evidence="1">The sequence shown here is derived from an EMBL/GenBank/DDBJ whole genome shotgun (WGS) entry which is preliminary data.</text>
</comment>
<organism evidence="1 2">
    <name type="scientific">Eiseniibacteriota bacterium</name>
    <dbReference type="NCBI Taxonomy" id="2212470"/>
    <lineage>
        <taxon>Bacteria</taxon>
        <taxon>Candidatus Eiseniibacteriota</taxon>
    </lineage>
</organism>
<dbReference type="Proteomes" id="UP000316852">
    <property type="component" value="Unassembled WGS sequence"/>
</dbReference>
<evidence type="ECO:0000313" key="2">
    <source>
        <dbReference type="Proteomes" id="UP000316852"/>
    </source>
</evidence>
<reference evidence="1 2" key="1">
    <citation type="journal article" date="2019" name="Nat. Microbiol.">
        <title>Mediterranean grassland soil C-N compound turnover is dependent on rainfall and depth, and is mediated by genomically divergent microorganisms.</title>
        <authorList>
            <person name="Diamond S."/>
            <person name="Andeer P.F."/>
            <person name="Li Z."/>
            <person name="Crits-Christoph A."/>
            <person name="Burstein D."/>
            <person name="Anantharaman K."/>
            <person name="Lane K.R."/>
            <person name="Thomas B.C."/>
            <person name="Pan C."/>
            <person name="Northen T.R."/>
            <person name="Banfield J.F."/>
        </authorList>
    </citation>
    <scope>NUCLEOTIDE SEQUENCE [LARGE SCALE GENOMIC DNA]</scope>
    <source>
        <strain evidence="1">WS_6</strain>
    </source>
</reference>